<feature type="transmembrane region" description="Helical" evidence="1">
    <location>
        <begin position="107"/>
        <end position="130"/>
    </location>
</feature>
<gene>
    <name evidence="2" type="ORF">DAERI_110155</name>
</gene>
<accession>A0A2I9CXX9</accession>
<keyword evidence="1" id="KW-0812">Transmembrane</keyword>
<evidence type="ECO:0008006" key="4">
    <source>
        <dbReference type="Google" id="ProtNLM"/>
    </source>
</evidence>
<name>A0A2I9CXX9_9DEIO</name>
<proteinExistence type="predicted"/>
<feature type="transmembrane region" description="Helical" evidence="1">
    <location>
        <begin position="12"/>
        <end position="32"/>
    </location>
</feature>
<keyword evidence="1" id="KW-0472">Membrane</keyword>
<dbReference type="RefSeq" id="WP_103130307.1">
    <property type="nucleotide sequence ID" value="NZ_BFAG01000011.1"/>
</dbReference>
<keyword evidence="1" id="KW-1133">Transmembrane helix</keyword>
<dbReference type="OrthoDB" id="73703at2"/>
<evidence type="ECO:0000313" key="2">
    <source>
        <dbReference type="EMBL" id="GBF06973.1"/>
    </source>
</evidence>
<sequence>MRPALVRRVAGLLAGLALVALVVGVLVSAVLLRGAALVQRVEPAGAVGALFGDTGSPGTPIGSPQRLIVRDEKAFLPGQGEDGVRYVSETYLRENGVYPLQVKTVELVRNLVVGASVAALLFFGGVWVWARRRMT</sequence>
<protein>
    <recommendedName>
        <fullName evidence="4">DUF3592 domain-containing protein</fullName>
    </recommendedName>
</protein>
<reference evidence="3" key="1">
    <citation type="submission" date="2018-01" db="EMBL/GenBank/DDBJ databases">
        <title>Draft Genome Sequence of the Radioresistant Bacterium Deinococcus aerius TR0125, Isolated from the Higher Atmosphere above Japan.</title>
        <authorList>
            <person name="Satoh K."/>
            <person name="Arai H."/>
            <person name="Sanzen T."/>
            <person name="Kawaguchi Y."/>
            <person name="Hayashi H."/>
            <person name="Yokobori S."/>
            <person name="Yamagishi A."/>
            <person name="Oono Y."/>
            <person name="Narumi I."/>
        </authorList>
    </citation>
    <scope>NUCLEOTIDE SEQUENCE [LARGE SCALE GENOMIC DNA]</scope>
    <source>
        <strain evidence="3">TR0125</strain>
    </source>
</reference>
<comment type="caution">
    <text evidence="2">The sequence shown here is derived from an EMBL/GenBank/DDBJ whole genome shotgun (WGS) entry which is preliminary data.</text>
</comment>
<organism evidence="2 3">
    <name type="scientific">Deinococcus aerius</name>
    <dbReference type="NCBI Taxonomy" id="200253"/>
    <lineage>
        <taxon>Bacteria</taxon>
        <taxon>Thermotogati</taxon>
        <taxon>Deinococcota</taxon>
        <taxon>Deinococci</taxon>
        <taxon>Deinococcales</taxon>
        <taxon>Deinococcaceae</taxon>
        <taxon>Deinococcus</taxon>
    </lineage>
</organism>
<keyword evidence="3" id="KW-1185">Reference proteome</keyword>
<evidence type="ECO:0000256" key="1">
    <source>
        <dbReference type="SAM" id="Phobius"/>
    </source>
</evidence>
<dbReference type="Proteomes" id="UP000236569">
    <property type="component" value="Unassembled WGS sequence"/>
</dbReference>
<dbReference type="AlphaFoldDB" id="A0A2I9CXX9"/>
<dbReference type="EMBL" id="BFAG01000011">
    <property type="protein sequence ID" value="GBF06973.1"/>
    <property type="molecule type" value="Genomic_DNA"/>
</dbReference>
<evidence type="ECO:0000313" key="3">
    <source>
        <dbReference type="Proteomes" id="UP000236569"/>
    </source>
</evidence>